<dbReference type="PANTHER" id="PTHR48051:SF1">
    <property type="entry name" value="RAS SUPPRESSOR PROTEIN 1"/>
    <property type="match status" value="1"/>
</dbReference>
<evidence type="ECO:0000259" key="4">
    <source>
        <dbReference type="Pfam" id="PF23598"/>
    </source>
</evidence>
<evidence type="ECO:0000256" key="3">
    <source>
        <dbReference type="ARBA" id="ARBA00022737"/>
    </source>
</evidence>
<name>A0A2P6VNB5_9CHLO</name>
<reference evidence="5 6" key="1">
    <citation type="journal article" date="2018" name="Plant J.">
        <title>Genome sequences of Chlorella sorokiniana UTEX 1602 and Micractinium conductrix SAG 241.80: implications to maltose excretion by a green alga.</title>
        <authorList>
            <person name="Arriola M.B."/>
            <person name="Velmurugan N."/>
            <person name="Zhang Y."/>
            <person name="Plunkett M.H."/>
            <person name="Hondzo H."/>
            <person name="Barney B.M."/>
        </authorList>
    </citation>
    <scope>NUCLEOTIDE SEQUENCE [LARGE SCALE GENOMIC DNA]</scope>
    <source>
        <strain evidence="5 6">SAG 241.80</strain>
    </source>
</reference>
<feature type="domain" description="Disease resistance R13L4/SHOC-2-like LRR" evidence="4">
    <location>
        <begin position="82"/>
        <end position="171"/>
    </location>
</feature>
<dbReference type="InterPro" id="IPR050216">
    <property type="entry name" value="LRR_domain-containing"/>
</dbReference>
<gene>
    <name evidence="5" type="ORF">C2E20_1441</name>
</gene>
<dbReference type="InterPro" id="IPR001611">
    <property type="entry name" value="Leu-rich_rpt"/>
</dbReference>
<evidence type="ECO:0000256" key="1">
    <source>
        <dbReference type="ARBA" id="ARBA00004430"/>
    </source>
</evidence>
<proteinExistence type="predicted"/>
<comment type="subcellular location">
    <subcellularLocation>
        <location evidence="1">Cytoplasm</location>
        <location evidence="1">Cytoskeleton</location>
        <location evidence="1">Cilium axoneme</location>
    </subcellularLocation>
</comment>
<comment type="caution">
    <text evidence="5">The sequence shown here is derived from an EMBL/GenBank/DDBJ whole genome shotgun (WGS) entry which is preliminary data.</text>
</comment>
<dbReference type="InterPro" id="IPR003591">
    <property type="entry name" value="Leu-rich_rpt_typical-subtyp"/>
</dbReference>
<dbReference type="PANTHER" id="PTHR48051">
    <property type="match status" value="1"/>
</dbReference>
<evidence type="ECO:0000313" key="6">
    <source>
        <dbReference type="Proteomes" id="UP000239649"/>
    </source>
</evidence>
<dbReference type="PROSITE" id="PS51450">
    <property type="entry name" value="LRR"/>
    <property type="match status" value="2"/>
</dbReference>
<protein>
    <submittedName>
        <fullName evidence="5">Plant intracellular Ras-group-related LRR 7-like</fullName>
    </submittedName>
</protein>
<dbReference type="GO" id="GO:0005930">
    <property type="term" value="C:axoneme"/>
    <property type="evidence" value="ECO:0007669"/>
    <property type="project" value="UniProtKB-SubCell"/>
</dbReference>
<dbReference type="Pfam" id="PF23598">
    <property type="entry name" value="LRR_14"/>
    <property type="match status" value="1"/>
</dbReference>
<keyword evidence="6" id="KW-1185">Reference proteome</keyword>
<evidence type="ECO:0000256" key="2">
    <source>
        <dbReference type="ARBA" id="ARBA00022614"/>
    </source>
</evidence>
<keyword evidence="2" id="KW-0433">Leucine-rich repeat</keyword>
<dbReference type="InterPro" id="IPR055414">
    <property type="entry name" value="LRR_R13L4/SHOC2-like"/>
</dbReference>
<keyword evidence="3" id="KW-0677">Repeat</keyword>
<dbReference type="Pfam" id="PF00560">
    <property type="entry name" value="LRR_1"/>
    <property type="match status" value="1"/>
</dbReference>
<dbReference type="EMBL" id="LHPF02000002">
    <property type="protein sequence ID" value="PSC75573.1"/>
    <property type="molecule type" value="Genomic_DNA"/>
</dbReference>
<dbReference type="Gene3D" id="3.80.10.10">
    <property type="entry name" value="Ribonuclease Inhibitor"/>
    <property type="match status" value="1"/>
</dbReference>
<dbReference type="SUPFAM" id="SSF52058">
    <property type="entry name" value="L domain-like"/>
    <property type="match status" value="1"/>
</dbReference>
<dbReference type="InterPro" id="IPR032675">
    <property type="entry name" value="LRR_dom_sf"/>
</dbReference>
<accession>A0A2P6VNB5</accession>
<sequence length="272" mass="29124">MGNCCGSPAAASDTQDVRRNKKARVANWQRTNVVGLRRAGLTALPSEVAEVTSARVLDASDNKLAALPPDLPPSLQRLVLSNNQLSDLAPLRHLTNLRVLVLDGNRIASLPPWIGELGKLETLSLSDNTLVQLPAGVGALTSLRQLLLSQNRLRALPPQLGACSALEKIDAHHNVLQALPPELGRLQRLKLLQLDSNQLEGVPPEVLRGCTSLATLSLHDNPIQPDTLHATDGWAEFEARRQGKYTKGLAGGALVNIDEGLDRPLAASPRSA</sequence>
<dbReference type="SMART" id="SM00369">
    <property type="entry name" value="LRR_TYP"/>
    <property type="match status" value="5"/>
</dbReference>
<evidence type="ECO:0000313" key="5">
    <source>
        <dbReference type="EMBL" id="PSC75573.1"/>
    </source>
</evidence>
<dbReference type="AlphaFoldDB" id="A0A2P6VNB5"/>
<dbReference type="Proteomes" id="UP000239649">
    <property type="component" value="Unassembled WGS sequence"/>
</dbReference>
<organism evidence="5 6">
    <name type="scientific">Micractinium conductrix</name>
    <dbReference type="NCBI Taxonomy" id="554055"/>
    <lineage>
        <taxon>Eukaryota</taxon>
        <taxon>Viridiplantae</taxon>
        <taxon>Chlorophyta</taxon>
        <taxon>core chlorophytes</taxon>
        <taxon>Trebouxiophyceae</taxon>
        <taxon>Chlorellales</taxon>
        <taxon>Chlorellaceae</taxon>
        <taxon>Chlorella clade</taxon>
        <taxon>Micractinium</taxon>
    </lineage>
</organism>
<dbReference type="STRING" id="554055.A0A2P6VNB5"/>
<dbReference type="OrthoDB" id="566279at2759"/>